<name>A0A1M6J033_9FIRM</name>
<dbReference type="AlphaFoldDB" id="A0A1M6J033"/>
<proteinExistence type="predicted"/>
<evidence type="ECO:0000313" key="1">
    <source>
        <dbReference type="EMBL" id="SHJ40086.1"/>
    </source>
</evidence>
<gene>
    <name evidence="1" type="ORF">SAMN02745176_03459</name>
</gene>
<dbReference type="STRING" id="1122184.SAMN02745176_03459"/>
<dbReference type="Proteomes" id="UP000184442">
    <property type="component" value="Unassembled WGS sequence"/>
</dbReference>
<organism evidence="1 2">
    <name type="scientific">Lutispora thermophila DSM 19022</name>
    <dbReference type="NCBI Taxonomy" id="1122184"/>
    <lineage>
        <taxon>Bacteria</taxon>
        <taxon>Bacillati</taxon>
        <taxon>Bacillota</taxon>
        <taxon>Clostridia</taxon>
        <taxon>Lutisporales</taxon>
        <taxon>Lutisporaceae</taxon>
        <taxon>Lutispora</taxon>
    </lineage>
</organism>
<evidence type="ECO:0008006" key="3">
    <source>
        <dbReference type="Google" id="ProtNLM"/>
    </source>
</evidence>
<dbReference type="InterPro" id="IPR019644">
    <property type="entry name" value="DUF2508"/>
</dbReference>
<keyword evidence="2" id="KW-1185">Reference proteome</keyword>
<dbReference type="EMBL" id="FQZS01000044">
    <property type="protein sequence ID" value="SHJ40086.1"/>
    <property type="molecule type" value="Genomic_DNA"/>
</dbReference>
<sequence length="86" mass="10299">MSSNLEVKQFLNIIPRLVRKKKKNNYEEFFAAIAKARQEWYDAQNYFENVVEEDLVDHAIYKMEAAKSKYVYMIKQAKQYGIKLDL</sequence>
<dbReference type="Pfam" id="PF10704">
    <property type="entry name" value="DUF2508"/>
    <property type="match status" value="1"/>
</dbReference>
<accession>A0A1M6J033</accession>
<protein>
    <recommendedName>
        <fullName evidence="3">DUF2508 domain-containing protein</fullName>
    </recommendedName>
</protein>
<dbReference type="RefSeq" id="WP_175548459.1">
    <property type="nucleotide sequence ID" value="NZ_FQZS01000044.1"/>
</dbReference>
<evidence type="ECO:0000313" key="2">
    <source>
        <dbReference type="Proteomes" id="UP000184442"/>
    </source>
</evidence>
<reference evidence="1 2" key="1">
    <citation type="submission" date="2016-11" db="EMBL/GenBank/DDBJ databases">
        <authorList>
            <person name="Jaros S."/>
            <person name="Januszkiewicz K."/>
            <person name="Wedrychowicz H."/>
        </authorList>
    </citation>
    <scope>NUCLEOTIDE SEQUENCE [LARGE SCALE GENOMIC DNA]</scope>
    <source>
        <strain evidence="1 2">DSM 19022</strain>
    </source>
</reference>